<evidence type="ECO:0000256" key="1">
    <source>
        <dbReference type="ARBA" id="ARBA00023242"/>
    </source>
</evidence>
<evidence type="ECO:0000313" key="4">
    <source>
        <dbReference type="Proteomes" id="UP000887575"/>
    </source>
</evidence>
<sequence>MSEPEPTTSTMASPTKFSISTLTSPSTSSPIPQQIPQFPPVAFLQLISQYMARNPFAQPTQPIPSSVNSFPLVHSPINTPESPGLQKNEQKKRKRKRKEETFEKMIDARESEEAPSTSISDSQEKDAAQQLLQNALTQAGQMRERMSSSSRKSLSVSPPAQNVDSDDVVKIKTHPLFPILKLFCEKIETATYDMETSALKMDDVEKLFAELETKKVKPKTGDIQLDEFVYDSIFVLRLQLAEIARVASLSEAFKNNFSASLRKRVNHETLIGLLGDSDEDGSTSDGETTLRVAGEMGSSSNTTVAMMCTPNGTLSIPLKMPPITHHLSHETGSPSGKRRCFDFVSLDTADEI</sequence>
<dbReference type="AlphaFoldDB" id="A0AAF3FPA9"/>
<evidence type="ECO:0000256" key="2">
    <source>
        <dbReference type="SAM" id="MobiDB-lite"/>
    </source>
</evidence>
<evidence type="ECO:0000313" key="5">
    <source>
        <dbReference type="WBParaSite" id="MBELARI_LOCUS9027"/>
    </source>
</evidence>
<feature type="compositionally biased region" description="Polar residues" evidence="2">
    <location>
        <begin position="1"/>
        <end position="17"/>
    </location>
</feature>
<feature type="compositionally biased region" description="Low complexity" evidence="2">
    <location>
        <begin position="147"/>
        <end position="157"/>
    </location>
</feature>
<proteinExistence type="predicted"/>
<dbReference type="Pfam" id="PF16493">
    <property type="entry name" value="Meis_PKNOX_N"/>
    <property type="match status" value="1"/>
</dbReference>
<keyword evidence="4" id="KW-1185">Reference proteome</keyword>
<accession>A0AAF3FPA9</accession>
<feature type="domain" description="MEIS N-terminal" evidence="3">
    <location>
        <begin position="167"/>
        <end position="268"/>
    </location>
</feature>
<feature type="compositionally biased region" description="Basic and acidic residues" evidence="2">
    <location>
        <begin position="98"/>
        <end position="112"/>
    </location>
</feature>
<organism evidence="4 5">
    <name type="scientific">Mesorhabditis belari</name>
    <dbReference type="NCBI Taxonomy" id="2138241"/>
    <lineage>
        <taxon>Eukaryota</taxon>
        <taxon>Metazoa</taxon>
        <taxon>Ecdysozoa</taxon>
        <taxon>Nematoda</taxon>
        <taxon>Chromadorea</taxon>
        <taxon>Rhabditida</taxon>
        <taxon>Rhabditina</taxon>
        <taxon>Rhabditomorpha</taxon>
        <taxon>Rhabditoidea</taxon>
        <taxon>Rhabditidae</taxon>
        <taxon>Mesorhabditinae</taxon>
        <taxon>Mesorhabditis</taxon>
    </lineage>
</organism>
<dbReference type="WBParaSite" id="MBELARI_LOCUS9027">
    <property type="protein sequence ID" value="MBELARI_LOCUS9027"/>
    <property type="gene ID" value="MBELARI_LOCUS9027"/>
</dbReference>
<feature type="region of interest" description="Disordered" evidence="2">
    <location>
        <begin position="1"/>
        <end position="36"/>
    </location>
</feature>
<evidence type="ECO:0000259" key="3">
    <source>
        <dbReference type="Pfam" id="PF16493"/>
    </source>
</evidence>
<feature type="region of interest" description="Disordered" evidence="2">
    <location>
        <begin position="138"/>
        <end position="162"/>
    </location>
</feature>
<feature type="region of interest" description="Disordered" evidence="2">
    <location>
        <begin position="57"/>
        <end position="126"/>
    </location>
</feature>
<keyword evidence="1" id="KW-0539">Nucleus</keyword>
<reference evidence="5" key="1">
    <citation type="submission" date="2024-02" db="UniProtKB">
        <authorList>
            <consortium name="WormBaseParasite"/>
        </authorList>
    </citation>
    <scope>IDENTIFICATION</scope>
</reference>
<protein>
    <recommendedName>
        <fullName evidence="3">MEIS N-terminal domain-containing protein</fullName>
    </recommendedName>
</protein>
<feature type="compositionally biased region" description="Low complexity" evidence="2">
    <location>
        <begin position="18"/>
        <end position="36"/>
    </location>
</feature>
<dbReference type="InterPro" id="IPR032453">
    <property type="entry name" value="PKNOX/Meis_N"/>
</dbReference>
<name>A0AAF3FPA9_9BILA</name>
<feature type="compositionally biased region" description="Polar residues" evidence="2">
    <location>
        <begin position="57"/>
        <end position="69"/>
    </location>
</feature>
<dbReference type="Proteomes" id="UP000887575">
    <property type="component" value="Unassembled WGS sequence"/>
</dbReference>